<dbReference type="GO" id="GO:0006581">
    <property type="term" value="P:acetylcholine catabolic process"/>
    <property type="evidence" value="ECO:0007669"/>
    <property type="project" value="TreeGrafter"/>
</dbReference>
<keyword evidence="3 8" id="KW-0378">Hydrolase</keyword>
<dbReference type="STRING" id="36087.A0A077ZH64"/>
<evidence type="ECO:0000256" key="5">
    <source>
        <dbReference type="ARBA" id="ARBA00023157"/>
    </source>
</evidence>
<evidence type="ECO:0000256" key="3">
    <source>
        <dbReference type="ARBA" id="ARBA00022801"/>
    </source>
</evidence>
<dbReference type="ESTHER" id="tritr-a0a077zh64">
    <property type="family name" value="ACHE"/>
</dbReference>
<accession>A0A077ZH64</accession>
<evidence type="ECO:0000313" key="11">
    <source>
        <dbReference type="Proteomes" id="UP000030665"/>
    </source>
</evidence>
<dbReference type="PANTHER" id="PTHR43918">
    <property type="entry name" value="ACETYLCHOLINESTERASE"/>
    <property type="match status" value="1"/>
</dbReference>
<dbReference type="InterPro" id="IPR019826">
    <property type="entry name" value="Carboxylesterase_B_AS"/>
</dbReference>
<feature type="signal peptide" evidence="8">
    <location>
        <begin position="1"/>
        <end position="29"/>
    </location>
</feature>
<name>A0A077ZH64_TRITR</name>
<dbReference type="PROSITE" id="PS00122">
    <property type="entry name" value="CARBOXYLESTERASE_B_1"/>
    <property type="match status" value="1"/>
</dbReference>
<dbReference type="PRINTS" id="PR00878">
    <property type="entry name" value="CHOLNESTRASE"/>
</dbReference>
<keyword evidence="8" id="KW-0732">Signal</keyword>
<keyword evidence="2" id="KW-0719">Serine esterase</keyword>
<reference evidence="10" key="2">
    <citation type="submission" date="2014-03" db="EMBL/GenBank/DDBJ databases">
        <title>The whipworm genome and dual-species transcriptomics of an intimate host-pathogen interaction.</title>
        <authorList>
            <person name="Foth B.J."/>
            <person name="Tsai I.J."/>
            <person name="Reid A.J."/>
            <person name="Bancroft A.J."/>
            <person name="Nichol S."/>
            <person name="Tracey A."/>
            <person name="Holroyd N."/>
            <person name="Cotton J.A."/>
            <person name="Stanley E.J."/>
            <person name="Zarowiecki M."/>
            <person name="Liu J.Z."/>
            <person name="Huckvale T."/>
            <person name="Cooper P.J."/>
            <person name="Grencis R.K."/>
            <person name="Berriman M."/>
        </authorList>
    </citation>
    <scope>NUCLEOTIDE SEQUENCE [LARGE SCALE GENOMIC DNA]</scope>
</reference>
<dbReference type="OrthoDB" id="19653at2759"/>
<dbReference type="GO" id="GO:0005615">
    <property type="term" value="C:extracellular space"/>
    <property type="evidence" value="ECO:0007669"/>
    <property type="project" value="TreeGrafter"/>
</dbReference>
<evidence type="ECO:0000256" key="6">
    <source>
        <dbReference type="ARBA" id="ARBA00048484"/>
    </source>
</evidence>
<comment type="similarity">
    <text evidence="1 8">Belongs to the type-B carboxylesterase/lipase family.</text>
</comment>
<feature type="active site" description="Charge relay system" evidence="7">
    <location>
        <position position="352"/>
    </location>
</feature>
<dbReference type="GO" id="GO:0019695">
    <property type="term" value="P:choline metabolic process"/>
    <property type="evidence" value="ECO:0007669"/>
    <property type="project" value="TreeGrafter"/>
</dbReference>
<dbReference type="Proteomes" id="UP000030665">
    <property type="component" value="Unassembled WGS sequence"/>
</dbReference>
<dbReference type="EC" id="3.1.1.-" evidence="8"/>
<keyword evidence="5" id="KW-1015">Disulfide bond</keyword>
<evidence type="ECO:0000256" key="4">
    <source>
        <dbReference type="ARBA" id="ARBA00022867"/>
    </source>
</evidence>
<evidence type="ECO:0000256" key="8">
    <source>
        <dbReference type="RuleBase" id="RU361235"/>
    </source>
</evidence>
<feature type="chain" id="PRO_5005104884" description="Carboxylic ester hydrolase" evidence="8">
    <location>
        <begin position="30"/>
        <end position="595"/>
    </location>
</feature>
<dbReference type="EMBL" id="HG806249">
    <property type="protein sequence ID" value="CDW58000.1"/>
    <property type="molecule type" value="Genomic_DNA"/>
</dbReference>
<dbReference type="FunFam" id="3.40.50.1820:FF:000029">
    <property type="entry name" value="Acetylcholinesterase"/>
    <property type="match status" value="1"/>
</dbReference>
<evidence type="ECO:0000259" key="9">
    <source>
        <dbReference type="Pfam" id="PF00135"/>
    </source>
</evidence>
<dbReference type="GO" id="GO:0003990">
    <property type="term" value="F:acetylcholinesterase activity"/>
    <property type="evidence" value="ECO:0007669"/>
    <property type="project" value="UniProtKB-EC"/>
</dbReference>
<dbReference type="InterPro" id="IPR029058">
    <property type="entry name" value="AB_hydrolase_fold"/>
</dbReference>
<evidence type="ECO:0000256" key="7">
    <source>
        <dbReference type="PIRSR" id="PIRSR600997-1"/>
    </source>
</evidence>
<organism evidence="10 11">
    <name type="scientific">Trichuris trichiura</name>
    <name type="common">Whipworm</name>
    <name type="synonym">Trichocephalus trichiurus</name>
    <dbReference type="NCBI Taxonomy" id="36087"/>
    <lineage>
        <taxon>Eukaryota</taxon>
        <taxon>Metazoa</taxon>
        <taxon>Ecdysozoa</taxon>
        <taxon>Nematoda</taxon>
        <taxon>Enoplea</taxon>
        <taxon>Dorylaimia</taxon>
        <taxon>Trichinellida</taxon>
        <taxon>Trichuridae</taxon>
        <taxon>Trichuris</taxon>
    </lineage>
</organism>
<reference evidence="10" key="1">
    <citation type="submission" date="2014-01" db="EMBL/GenBank/DDBJ databases">
        <authorList>
            <person name="Aslett M."/>
        </authorList>
    </citation>
    <scope>NUCLEOTIDE SEQUENCE</scope>
</reference>
<dbReference type="InterPro" id="IPR000997">
    <property type="entry name" value="Cholinesterase"/>
</dbReference>
<evidence type="ECO:0000313" key="10">
    <source>
        <dbReference type="EMBL" id="CDW58000.1"/>
    </source>
</evidence>
<feature type="domain" description="Carboxylesterase type B" evidence="9">
    <location>
        <begin position="33"/>
        <end position="550"/>
    </location>
</feature>
<keyword evidence="11" id="KW-1185">Reference proteome</keyword>
<dbReference type="InterPro" id="IPR002018">
    <property type="entry name" value="CarbesteraseB"/>
</dbReference>
<feature type="active site" description="Acyl-ester intermediate" evidence="7">
    <location>
        <position position="224"/>
    </location>
</feature>
<proteinExistence type="inferred from homology"/>
<dbReference type="CDD" id="cd00312">
    <property type="entry name" value="Esterase_lipase"/>
    <property type="match status" value="1"/>
</dbReference>
<comment type="catalytic activity">
    <reaction evidence="6">
        <text>acetylcholine + H2O = choline + acetate + H(+)</text>
        <dbReference type="Rhea" id="RHEA:17561"/>
        <dbReference type="ChEBI" id="CHEBI:15354"/>
        <dbReference type="ChEBI" id="CHEBI:15355"/>
        <dbReference type="ChEBI" id="CHEBI:15377"/>
        <dbReference type="ChEBI" id="CHEBI:15378"/>
        <dbReference type="ChEBI" id="CHEBI:30089"/>
        <dbReference type="EC" id="3.1.1.7"/>
    </reaction>
</comment>
<dbReference type="SUPFAM" id="SSF53474">
    <property type="entry name" value="alpha/beta-Hydrolases"/>
    <property type="match status" value="1"/>
</dbReference>
<feature type="active site" description="Charge relay system" evidence="7">
    <location>
        <position position="467"/>
    </location>
</feature>
<dbReference type="Pfam" id="PF00135">
    <property type="entry name" value="COesterase"/>
    <property type="match status" value="1"/>
</dbReference>
<dbReference type="Gene3D" id="3.40.50.1820">
    <property type="entry name" value="alpha/beta hydrolase"/>
    <property type="match status" value="1"/>
</dbReference>
<keyword evidence="4" id="KW-0531">Neurotransmitter degradation</keyword>
<dbReference type="AlphaFoldDB" id="A0A077ZH64"/>
<dbReference type="InterPro" id="IPR050654">
    <property type="entry name" value="AChE-related_enzymes"/>
</dbReference>
<evidence type="ECO:0000256" key="1">
    <source>
        <dbReference type="ARBA" id="ARBA00005964"/>
    </source>
</evidence>
<dbReference type="PANTHER" id="PTHR43918:SF4">
    <property type="entry name" value="CARBOXYLIC ESTER HYDROLASE"/>
    <property type="match status" value="1"/>
</dbReference>
<sequence length="595" mass="67475">MLRDVVIQPMAIICITLCLLCTIKKLAAATPVEVTTQLGVLKGKLESVAGRQVASFLGVPFGEPTSGQYRFKPPRMVKPWKKPFEATTLAPSCYQSKDTTFPGFRGAEMWNANTPLDENCLYLNMWVPWGVRNATVLVWLYGGGFWYGTPSLDIYDGRALAAEGDVIVVNLNYRMGVFGFLFLDDPDVPGNMGLMDQQLGLQWIRQNIAYFGGNPEKVCLFGESAGAASIVAHMIANDSRPLFHNGILQSGSLDNPWAMETPEKALNKAQQFARSLKCDNELVSSTIHCLMNKSASELNDAIWNVNLSFLEFPFVIVSRDRGGFFNQDAFVSLHEGNYKKDVNLIVGLNENEGSFWTFYYLPKHFRIEHDSLLSKDAFMDCVEESLALYPTVVRRAAAFHYLDQQCRNQPEYYRDAVNRMIGDYFFTCDSLWFAEQLLEARAAKVYVYHFKHRASTNPWPAWAGVMHAYEIEFVFGLPLLYPGNYTPQEEEFSKEIIKYWTTFATSGKPEVPKGTLSWPEYTLAKKESFALKFRTKEIERRIKEETCKTWRSARKIEYLLYASQYRAGATASIGTTFAYRLATTISIMLPALLRV</sequence>
<gene>
    <name evidence="10" type="ORF">TTRE_0000630101</name>
</gene>
<dbReference type="GO" id="GO:0005886">
    <property type="term" value="C:plasma membrane"/>
    <property type="evidence" value="ECO:0007669"/>
    <property type="project" value="TreeGrafter"/>
</dbReference>
<protein>
    <recommendedName>
        <fullName evidence="8">Carboxylic ester hydrolase</fullName>
        <ecNumber evidence="8">3.1.1.-</ecNumber>
    </recommendedName>
</protein>
<evidence type="ECO:0000256" key="2">
    <source>
        <dbReference type="ARBA" id="ARBA00022487"/>
    </source>
</evidence>